<dbReference type="Proteomes" id="UP001200537">
    <property type="component" value="Unassembled WGS sequence"/>
</dbReference>
<dbReference type="Pfam" id="PF11382">
    <property type="entry name" value="MctB"/>
    <property type="match status" value="1"/>
</dbReference>
<dbReference type="GO" id="GO:0016020">
    <property type="term" value="C:membrane"/>
    <property type="evidence" value="ECO:0007669"/>
    <property type="project" value="InterPro"/>
</dbReference>
<sequence length="308" mass="32320">MIDFRYHLVSLMAVLVALTMGVVLGAGPLQGKISDTLSGQVTALSKQQTELRQANEDLVKQANSSNEYIGVLGRKVTPGTMTGRKVAVVRMPGVSNEAVNGINAQLKMAGAAITDSVTVKDSWFNEDTQSYRDTLASTLASKLGDKADAKVSSQQVLATALGMGLTSSDKEIQTLVTSLSAGDTPLISASAVTDPAQLIVVATAESKEKEGQDPQLKPDLEFVKGINLALPKGTVVVGSAQSEGDYLSQIRVEKIEVTTVDSIGSVMSNVSTPFALLADEAGNNQAYGTEHYATQLIPPIPQAKVEGQ</sequence>
<dbReference type="EMBL" id="JAKNHJ010000004">
    <property type="protein sequence ID" value="MCG4617442.1"/>
    <property type="molecule type" value="Genomic_DNA"/>
</dbReference>
<gene>
    <name evidence="1" type="ORF">L0M99_02885</name>
</gene>
<accession>A0AAJ1BAQ8</accession>
<evidence type="ECO:0000313" key="2">
    <source>
        <dbReference type="Proteomes" id="UP001200537"/>
    </source>
</evidence>
<name>A0AAJ1BAQ8_9ACTO</name>
<dbReference type="AlphaFoldDB" id="A0AAJ1BAQ8"/>
<protein>
    <submittedName>
        <fullName evidence="1">Copper transporter</fullName>
    </submittedName>
</protein>
<dbReference type="RefSeq" id="WP_238127677.1">
    <property type="nucleotide sequence ID" value="NZ_JAGZVZ010000001.1"/>
</dbReference>
<dbReference type="GO" id="GO:0055070">
    <property type="term" value="P:copper ion homeostasis"/>
    <property type="evidence" value="ECO:0007669"/>
    <property type="project" value="InterPro"/>
</dbReference>
<comment type="caution">
    <text evidence="1">The sequence shown here is derived from an EMBL/GenBank/DDBJ whole genome shotgun (WGS) entry which is preliminary data.</text>
</comment>
<organism evidence="1 2">
    <name type="scientific">Varibaculum cambriense</name>
    <dbReference type="NCBI Taxonomy" id="184870"/>
    <lineage>
        <taxon>Bacteria</taxon>
        <taxon>Bacillati</taxon>
        <taxon>Actinomycetota</taxon>
        <taxon>Actinomycetes</taxon>
        <taxon>Actinomycetales</taxon>
        <taxon>Actinomycetaceae</taxon>
        <taxon>Varibaculum</taxon>
    </lineage>
</organism>
<dbReference type="InterPro" id="IPR021522">
    <property type="entry name" value="MctB"/>
</dbReference>
<reference evidence="1" key="1">
    <citation type="submission" date="2022-01" db="EMBL/GenBank/DDBJ databases">
        <title>Collection of gut derived symbiotic bacterial strains cultured from healthy donors.</title>
        <authorList>
            <person name="Lin H."/>
            <person name="Kohout C."/>
            <person name="Waligurski E."/>
            <person name="Pamer E.G."/>
        </authorList>
    </citation>
    <scope>NUCLEOTIDE SEQUENCE</scope>
    <source>
        <strain evidence="1">DFI.7.46</strain>
    </source>
</reference>
<evidence type="ECO:0000313" key="1">
    <source>
        <dbReference type="EMBL" id="MCG4617442.1"/>
    </source>
</evidence>
<proteinExistence type="predicted"/>